<sequence length="152" mass="17008">MTDAYRPPQRTGRRHRREWPECPPVQPSGGAPHKNARRAPGPRPGSPSAPDCRGCRNPDADRQDWNRRSRTGERRPRRRPRRSASSAPCRSFPTPPRARWRPARFQDSADRSGPAPAPPDDCSTRSPVRNRPGSEPSRRRGTAGSAPHGRFA</sequence>
<evidence type="ECO:0000256" key="1">
    <source>
        <dbReference type="SAM" id="MobiDB-lite"/>
    </source>
</evidence>
<dbReference type="Proteomes" id="UP000038045">
    <property type="component" value="Unplaced"/>
</dbReference>
<evidence type="ECO:0000313" key="3">
    <source>
        <dbReference type="WBParaSite" id="PTRK_0000172000.1"/>
    </source>
</evidence>
<protein>
    <submittedName>
        <fullName evidence="3">Basic proline-rich protein</fullName>
    </submittedName>
</protein>
<name>A0A0N4Z402_PARTI</name>
<proteinExistence type="predicted"/>
<feature type="compositionally biased region" description="Basic and acidic residues" evidence="1">
    <location>
        <begin position="53"/>
        <end position="74"/>
    </location>
</feature>
<evidence type="ECO:0000313" key="2">
    <source>
        <dbReference type="Proteomes" id="UP000038045"/>
    </source>
</evidence>
<dbReference type="AlphaFoldDB" id="A0A0N4Z402"/>
<feature type="region of interest" description="Disordered" evidence="1">
    <location>
        <begin position="1"/>
        <end position="152"/>
    </location>
</feature>
<reference evidence="3" key="1">
    <citation type="submission" date="2017-02" db="UniProtKB">
        <authorList>
            <consortium name="WormBaseParasite"/>
        </authorList>
    </citation>
    <scope>IDENTIFICATION</scope>
</reference>
<feature type="compositionally biased region" description="Low complexity" evidence="1">
    <location>
        <begin position="1"/>
        <end position="10"/>
    </location>
</feature>
<keyword evidence="2" id="KW-1185">Reference proteome</keyword>
<organism evidence="2 3">
    <name type="scientific">Parastrongyloides trichosuri</name>
    <name type="common">Possum-specific nematode worm</name>
    <dbReference type="NCBI Taxonomy" id="131310"/>
    <lineage>
        <taxon>Eukaryota</taxon>
        <taxon>Metazoa</taxon>
        <taxon>Ecdysozoa</taxon>
        <taxon>Nematoda</taxon>
        <taxon>Chromadorea</taxon>
        <taxon>Rhabditida</taxon>
        <taxon>Tylenchina</taxon>
        <taxon>Panagrolaimomorpha</taxon>
        <taxon>Strongyloidoidea</taxon>
        <taxon>Strongyloididae</taxon>
        <taxon>Parastrongyloides</taxon>
    </lineage>
</organism>
<dbReference type="WBParaSite" id="PTRK_0000172000.1">
    <property type="protein sequence ID" value="PTRK_0000172000.1"/>
    <property type="gene ID" value="PTRK_0000172000"/>
</dbReference>
<accession>A0A0N4Z402</accession>